<protein>
    <submittedName>
        <fullName evidence="7">SDR family NAD(P)-dependent oxidoreductase</fullName>
    </submittedName>
</protein>
<dbReference type="PANTHER" id="PTHR44196">
    <property type="entry name" value="DEHYDROGENASE/REDUCTASE SDR FAMILY MEMBER 7B"/>
    <property type="match status" value="1"/>
</dbReference>
<dbReference type="RefSeq" id="WP_135206378.1">
    <property type="nucleotide sequence ID" value="NZ_SPVF01000089.1"/>
</dbReference>
<evidence type="ECO:0000256" key="5">
    <source>
        <dbReference type="SAM" id="Phobius"/>
    </source>
</evidence>
<dbReference type="Pfam" id="PF00106">
    <property type="entry name" value="adh_short"/>
    <property type="match status" value="1"/>
</dbReference>
<evidence type="ECO:0000256" key="4">
    <source>
        <dbReference type="SAM" id="MobiDB-lite"/>
    </source>
</evidence>
<dbReference type="Gene3D" id="3.40.50.720">
    <property type="entry name" value="NAD(P)-binding Rossmann-like Domain"/>
    <property type="match status" value="1"/>
</dbReference>
<keyword evidence="5" id="KW-1133">Transmembrane helix</keyword>
<dbReference type="PANTHER" id="PTHR44196:SF1">
    <property type="entry name" value="DEHYDROGENASE_REDUCTASE SDR FAMILY MEMBER 7B"/>
    <property type="match status" value="1"/>
</dbReference>
<dbReference type="PRINTS" id="PR00081">
    <property type="entry name" value="GDHRDH"/>
</dbReference>
<dbReference type="InterPro" id="IPR036291">
    <property type="entry name" value="NAD(P)-bd_dom_sf"/>
</dbReference>
<dbReference type="PRINTS" id="PR00080">
    <property type="entry name" value="SDRFAMILY"/>
</dbReference>
<evidence type="ECO:0000256" key="3">
    <source>
        <dbReference type="RuleBase" id="RU000363"/>
    </source>
</evidence>
<feature type="compositionally biased region" description="Polar residues" evidence="4">
    <location>
        <begin position="265"/>
        <end position="274"/>
    </location>
</feature>
<dbReference type="NCBIfam" id="NF005495">
    <property type="entry name" value="PRK07109.1"/>
    <property type="match status" value="1"/>
</dbReference>
<feature type="region of interest" description="Disordered" evidence="4">
    <location>
        <begin position="265"/>
        <end position="293"/>
    </location>
</feature>
<gene>
    <name evidence="7" type="ORF">E4L96_06350</name>
</gene>
<keyword evidence="2" id="KW-0560">Oxidoreductase</keyword>
<dbReference type="PROSITE" id="PS00061">
    <property type="entry name" value="ADH_SHORT"/>
    <property type="match status" value="1"/>
</dbReference>
<sequence>MKLKKLSDQVVLITGASSGIGLTTARMAAKQGARLVLVSRDQDALDQLAEELRQQGIEALACAADVGNQEDVQRVAQQATERFGRIDTWINNAGISIFGKHEEIALEDAQRLFQTNFWGVVHGSLEAVRIMKERGGALINLGSEVSDRAVPLQGMYSASKHAVKGFTDSLRMELEKDKLPISVTLIRPAAIDTMFTVHAKNYMDKEPALPPPIYAPELVADAILYAAQHPKRDVFVGGASKAVSVGSHHMPRVFDKYMEMSMFKQQQSEQMSSPNRRDALHAPDPDNALRQRNGANGHHVAEHCPYTAVSLRSKPILLTALIGGAALLGAWSYQRRGGTLRSALAAFR</sequence>
<keyword evidence="5" id="KW-0472">Membrane</keyword>
<dbReference type="CDD" id="cd05360">
    <property type="entry name" value="SDR_c3"/>
    <property type="match status" value="1"/>
</dbReference>
<dbReference type="InterPro" id="IPR057326">
    <property type="entry name" value="KR_dom"/>
</dbReference>
<dbReference type="SUPFAM" id="SSF51735">
    <property type="entry name" value="NAD(P)-binding Rossmann-fold domains"/>
    <property type="match status" value="1"/>
</dbReference>
<dbReference type="GO" id="GO:0016020">
    <property type="term" value="C:membrane"/>
    <property type="evidence" value="ECO:0007669"/>
    <property type="project" value="TreeGrafter"/>
</dbReference>
<dbReference type="EMBL" id="SPVF01000089">
    <property type="protein sequence ID" value="TFW24037.1"/>
    <property type="molecule type" value="Genomic_DNA"/>
</dbReference>
<comment type="caution">
    <text evidence="7">The sequence shown here is derived from an EMBL/GenBank/DDBJ whole genome shotgun (WGS) entry which is preliminary data.</text>
</comment>
<evidence type="ECO:0000256" key="1">
    <source>
        <dbReference type="ARBA" id="ARBA00006484"/>
    </source>
</evidence>
<name>A0A4Y9SHA5_9BURK</name>
<evidence type="ECO:0000313" key="7">
    <source>
        <dbReference type="EMBL" id="TFW24037.1"/>
    </source>
</evidence>
<proteinExistence type="inferred from homology"/>
<evidence type="ECO:0000259" key="6">
    <source>
        <dbReference type="SMART" id="SM00822"/>
    </source>
</evidence>
<evidence type="ECO:0000256" key="2">
    <source>
        <dbReference type="ARBA" id="ARBA00023002"/>
    </source>
</evidence>
<feature type="domain" description="Ketoreductase" evidence="6">
    <location>
        <begin position="9"/>
        <end position="194"/>
    </location>
</feature>
<dbReference type="OrthoDB" id="9790266at2"/>
<dbReference type="InterPro" id="IPR002347">
    <property type="entry name" value="SDR_fam"/>
</dbReference>
<dbReference type="Proteomes" id="UP000298438">
    <property type="component" value="Unassembled WGS sequence"/>
</dbReference>
<reference evidence="7 8" key="1">
    <citation type="submission" date="2019-03" db="EMBL/GenBank/DDBJ databases">
        <title>Draft Genome Sequence of Massilia arenosa sp. nov., a Novel Massilia Species Isolated from a Sandy-loam Maize Soil.</title>
        <authorList>
            <person name="Raths R."/>
            <person name="Peta V."/>
            <person name="Bucking H."/>
        </authorList>
    </citation>
    <scope>NUCLEOTIDE SEQUENCE [LARGE SCALE GENOMIC DNA]</scope>
    <source>
        <strain evidence="7 8">MC02</strain>
    </source>
</reference>
<evidence type="ECO:0000313" key="8">
    <source>
        <dbReference type="Proteomes" id="UP000298438"/>
    </source>
</evidence>
<accession>A0A4Y9SHA5</accession>
<dbReference type="SMART" id="SM00822">
    <property type="entry name" value="PKS_KR"/>
    <property type="match status" value="1"/>
</dbReference>
<keyword evidence="8" id="KW-1185">Reference proteome</keyword>
<feature type="compositionally biased region" description="Basic and acidic residues" evidence="4">
    <location>
        <begin position="275"/>
        <end position="289"/>
    </location>
</feature>
<dbReference type="AlphaFoldDB" id="A0A4Y9SHA5"/>
<comment type="similarity">
    <text evidence="1 3">Belongs to the short-chain dehydrogenases/reductases (SDR) family.</text>
</comment>
<keyword evidence="5" id="KW-0812">Transmembrane</keyword>
<dbReference type="GO" id="GO:0016491">
    <property type="term" value="F:oxidoreductase activity"/>
    <property type="evidence" value="ECO:0007669"/>
    <property type="project" value="UniProtKB-KW"/>
</dbReference>
<dbReference type="InterPro" id="IPR020904">
    <property type="entry name" value="Sc_DH/Rdtase_CS"/>
</dbReference>
<feature type="transmembrane region" description="Helical" evidence="5">
    <location>
        <begin position="315"/>
        <end position="333"/>
    </location>
</feature>
<organism evidence="7 8">
    <name type="scientific">Zemynaea arenosa</name>
    <dbReference type="NCBI Taxonomy" id="2561931"/>
    <lineage>
        <taxon>Bacteria</taxon>
        <taxon>Pseudomonadati</taxon>
        <taxon>Pseudomonadota</taxon>
        <taxon>Betaproteobacteria</taxon>
        <taxon>Burkholderiales</taxon>
        <taxon>Oxalobacteraceae</taxon>
        <taxon>Telluria group</taxon>
        <taxon>Zemynaea</taxon>
    </lineage>
</organism>